<dbReference type="SUPFAM" id="SSF159888">
    <property type="entry name" value="YdhG-like"/>
    <property type="match status" value="1"/>
</dbReference>
<dbReference type="Proteomes" id="UP000660862">
    <property type="component" value="Unassembled WGS sequence"/>
</dbReference>
<organism evidence="2 3">
    <name type="scientific">Parapedobacter pyrenivorans</name>
    <dbReference type="NCBI Taxonomy" id="1305674"/>
    <lineage>
        <taxon>Bacteria</taxon>
        <taxon>Pseudomonadati</taxon>
        <taxon>Bacteroidota</taxon>
        <taxon>Sphingobacteriia</taxon>
        <taxon>Sphingobacteriales</taxon>
        <taxon>Sphingobacteriaceae</taxon>
        <taxon>Parapedobacter</taxon>
    </lineage>
</organism>
<comment type="caution">
    <text evidence="2">The sequence shown here is derived from an EMBL/GenBank/DDBJ whole genome shotgun (WGS) entry which is preliminary data.</text>
</comment>
<dbReference type="EMBL" id="BMER01000001">
    <property type="protein sequence ID" value="GGG73949.1"/>
    <property type="molecule type" value="Genomic_DNA"/>
</dbReference>
<evidence type="ECO:0000259" key="1">
    <source>
        <dbReference type="Pfam" id="PF08818"/>
    </source>
</evidence>
<accession>A0A917M2Z0</accession>
<dbReference type="AlphaFoldDB" id="A0A917M2Z0"/>
<evidence type="ECO:0000313" key="2">
    <source>
        <dbReference type="EMBL" id="GGG73949.1"/>
    </source>
</evidence>
<dbReference type="Pfam" id="PF08818">
    <property type="entry name" value="DUF1801"/>
    <property type="match status" value="1"/>
</dbReference>
<feature type="domain" description="YdhG-like" evidence="1">
    <location>
        <begin position="24"/>
        <end position="117"/>
    </location>
</feature>
<reference evidence="2" key="1">
    <citation type="journal article" date="2014" name="Int. J. Syst. Evol. Microbiol.">
        <title>Complete genome sequence of Corynebacterium casei LMG S-19264T (=DSM 44701T), isolated from a smear-ripened cheese.</title>
        <authorList>
            <consortium name="US DOE Joint Genome Institute (JGI-PGF)"/>
            <person name="Walter F."/>
            <person name="Albersmeier A."/>
            <person name="Kalinowski J."/>
            <person name="Ruckert C."/>
        </authorList>
    </citation>
    <scope>NUCLEOTIDE SEQUENCE</scope>
    <source>
        <strain evidence="2">CGMCC 1.12195</strain>
    </source>
</reference>
<protein>
    <recommendedName>
        <fullName evidence="1">YdhG-like domain-containing protein</fullName>
    </recommendedName>
</protein>
<gene>
    <name evidence="2" type="ORF">GCM10007415_01700</name>
</gene>
<dbReference type="RefSeq" id="WP_188504055.1">
    <property type="nucleotide sequence ID" value="NZ_BMER01000001.1"/>
</dbReference>
<name>A0A917M2Z0_9SPHI</name>
<dbReference type="InterPro" id="IPR014922">
    <property type="entry name" value="YdhG-like"/>
</dbReference>
<reference evidence="2" key="2">
    <citation type="submission" date="2020-09" db="EMBL/GenBank/DDBJ databases">
        <authorList>
            <person name="Sun Q."/>
            <person name="Zhou Y."/>
        </authorList>
    </citation>
    <scope>NUCLEOTIDE SEQUENCE</scope>
    <source>
        <strain evidence="2">CGMCC 1.12195</strain>
    </source>
</reference>
<sequence>MESAKKTSFNNVDEYLASVADAKQRSILERVRTTIKRTVPDAEETISYQMPAYRYHGILLYFAAWKNHWGLYPASNSIKETFRDELAHYKQTKGAIQFPWDDPFPDALLIKLIKKRVEENRTATQVNGAANFKTKK</sequence>
<evidence type="ECO:0000313" key="3">
    <source>
        <dbReference type="Proteomes" id="UP000660862"/>
    </source>
</evidence>
<keyword evidence="3" id="KW-1185">Reference proteome</keyword>
<dbReference type="Gene3D" id="3.90.1150.200">
    <property type="match status" value="1"/>
</dbReference>
<proteinExistence type="predicted"/>